<name>A0ABT3KF63_9GAMM</name>
<comment type="subcellular location">
    <subcellularLocation>
        <location evidence="1">Cell inner membrane</location>
        <topology evidence="1">Lipid-anchor</topology>
    </subcellularLocation>
</comment>
<dbReference type="InterPro" id="IPR058625">
    <property type="entry name" value="MdtA-like_BSH"/>
</dbReference>
<evidence type="ECO:0000256" key="1">
    <source>
        <dbReference type="ARBA" id="ARBA00004519"/>
    </source>
</evidence>
<dbReference type="Gene3D" id="2.40.420.20">
    <property type="match status" value="1"/>
</dbReference>
<dbReference type="NCBIfam" id="TIGR01730">
    <property type="entry name" value="RND_mfp"/>
    <property type="match status" value="1"/>
</dbReference>
<dbReference type="InterPro" id="IPR058626">
    <property type="entry name" value="MdtA-like_b-barrel"/>
</dbReference>
<feature type="domain" description="Multidrug resistance protein MdtA-like barrel-sandwich hybrid" evidence="4">
    <location>
        <begin position="2"/>
        <end position="120"/>
    </location>
</feature>
<feature type="domain" description="Multidrug resistance protein MdtA-like beta-barrel" evidence="5">
    <location>
        <begin position="126"/>
        <end position="208"/>
    </location>
</feature>
<dbReference type="Proteomes" id="UP001431181">
    <property type="component" value="Unassembled WGS sequence"/>
</dbReference>
<dbReference type="SUPFAM" id="SSF111369">
    <property type="entry name" value="HlyD-like secretion proteins"/>
    <property type="match status" value="1"/>
</dbReference>
<dbReference type="Gene3D" id="2.40.50.100">
    <property type="match status" value="1"/>
</dbReference>
<sequence>MKAGQPLYQINPEPFLAEVDTAVAGLKRAEVALAHAQAQMLRVSSLLKSHSISRQVYDDEVFKRDQALAEVAQARAMLERRKLDLKFATVEAPISGRIDQTLVSEGSLVSSTDSSPMARIQQIDQVYLDLRRPASSLESLQKALTTQHSENGLPVSVLRSNGEPYGITGRVLFSGISVDSGTGDVLLRVLVDNQNQLLLPGMFVQARADRSYYDSALMLPQQAIVHFEGKSQVWVIDANRRSSSCASRTRRVG</sequence>
<evidence type="ECO:0000313" key="6">
    <source>
        <dbReference type="EMBL" id="MCW4629178.1"/>
    </source>
</evidence>
<evidence type="ECO:0000313" key="7">
    <source>
        <dbReference type="Proteomes" id="UP001431181"/>
    </source>
</evidence>
<comment type="similarity">
    <text evidence="2">Belongs to the membrane fusion protein (MFP) (TC 8.A.1) family.</text>
</comment>
<dbReference type="Pfam" id="PF25944">
    <property type="entry name" value="Beta-barrel_RND"/>
    <property type="match status" value="1"/>
</dbReference>
<proteinExistence type="inferred from homology"/>
<dbReference type="RefSeq" id="WP_265218370.1">
    <property type="nucleotide sequence ID" value="NZ_JAPEUL010000007.1"/>
</dbReference>
<dbReference type="Pfam" id="PF25876">
    <property type="entry name" value="HH_MFP_RND"/>
    <property type="match status" value="1"/>
</dbReference>
<dbReference type="InterPro" id="IPR058624">
    <property type="entry name" value="MdtA-like_HH"/>
</dbReference>
<keyword evidence="7" id="KW-1185">Reference proteome</keyword>
<reference evidence="6" key="1">
    <citation type="submission" date="2022-11" db="EMBL/GenBank/DDBJ databases">
        <title>Marinomonas sp. nov., isolated from marine algae.</title>
        <authorList>
            <person name="Choi D.G."/>
            <person name="Kim J.M."/>
            <person name="Lee J.K."/>
            <person name="Baek J.H."/>
            <person name="Jeon C.O."/>
        </authorList>
    </citation>
    <scope>NUCLEOTIDE SEQUENCE</scope>
    <source>
        <strain evidence="6">KJ51-3</strain>
    </source>
</reference>
<protein>
    <submittedName>
        <fullName evidence="6">Efflux RND transporter periplasmic adaptor subunit</fullName>
    </submittedName>
</protein>
<evidence type="ECO:0000256" key="2">
    <source>
        <dbReference type="ARBA" id="ARBA00009477"/>
    </source>
</evidence>
<dbReference type="PANTHER" id="PTHR30158">
    <property type="entry name" value="ACRA/E-RELATED COMPONENT OF DRUG EFFLUX TRANSPORTER"/>
    <property type="match status" value="1"/>
</dbReference>
<feature type="domain" description="Multidrug resistance protein MdtA-like alpha-helical hairpin" evidence="3">
    <location>
        <begin position="20"/>
        <end position="87"/>
    </location>
</feature>
<evidence type="ECO:0000259" key="4">
    <source>
        <dbReference type="Pfam" id="PF25917"/>
    </source>
</evidence>
<accession>A0ABT3KF63</accession>
<dbReference type="Gene3D" id="1.10.287.470">
    <property type="entry name" value="Helix hairpin bin"/>
    <property type="match status" value="1"/>
</dbReference>
<dbReference type="Gene3D" id="2.40.30.170">
    <property type="match status" value="1"/>
</dbReference>
<evidence type="ECO:0000259" key="3">
    <source>
        <dbReference type="Pfam" id="PF25876"/>
    </source>
</evidence>
<organism evidence="6 7">
    <name type="scientific">Marinomonas rhodophyticola</name>
    <dbReference type="NCBI Taxonomy" id="2992803"/>
    <lineage>
        <taxon>Bacteria</taxon>
        <taxon>Pseudomonadati</taxon>
        <taxon>Pseudomonadota</taxon>
        <taxon>Gammaproteobacteria</taxon>
        <taxon>Oceanospirillales</taxon>
        <taxon>Oceanospirillaceae</taxon>
        <taxon>Marinomonas</taxon>
    </lineage>
</organism>
<comment type="caution">
    <text evidence="6">The sequence shown here is derived from an EMBL/GenBank/DDBJ whole genome shotgun (WGS) entry which is preliminary data.</text>
</comment>
<dbReference type="InterPro" id="IPR006143">
    <property type="entry name" value="RND_pump_MFP"/>
</dbReference>
<dbReference type="PANTHER" id="PTHR30158:SF24">
    <property type="entry name" value="HLYD FAMILY SECRETION PROTEIN"/>
    <property type="match status" value="1"/>
</dbReference>
<dbReference type="EMBL" id="JAPEUL010000007">
    <property type="protein sequence ID" value="MCW4629178.1"/>
    <property type="molecule type" value="Genomic_DNA"/>
</dbReference>
<gene>
    <name evidence="6" type="ORF">ONZ52_09460</name>
</gene>
<evidence type="ECO:0000259" key="5">
    <source>
        <dbReference type="Pfam" id="PF25944"/>
    </source>
</evidence>
<dbReference type="Pfam" id="PF25917">
    <property type="entry name" value="BSH_RND"/>
    <property type="match status" value="1"/>
</dbReference>